<reference evidence="1 2" key="1">
    <citation type="submission" date="2017-08" db="EMBL/GenBank/DDBJ databases">
        <title>Fine stratification of microbial communities through a metagenomic profile of the photic zone.</title>
        <authorList>
            <person name="Haro-Moreno J.M."/>
            <person name="Lopez-Perez M."/>
            <person name="De La Torre J."/>
            <person name="Picazo A."/>
            <person name="Camacho A."/>
            <person name="Rodriguez-Valera F."/>
        </authorList>
    </citation>
    <scope>NUCLEOTIDE SEQUENCE [LARGE SCALE GENOMIC DNA]</scope>
    <source>
        <strain evidence="1">MED-G24</strain>
    </source>
</reference>
<gene>
    <name evidence="1" type="ORF">CNE99_09515</name>
</gene>
<name>A0A2A5WJA1_9GAMM</name>
<evidence type="ECO:0000313" key="2">
    <source>
        <dbReference type="Proteomes" id="UP000219327"/>
    </source>
</evidence>
<evidence type="ECO:0000313" key="1">
    <source>
        <dbReference type="EMBL" id="PDH36590.1"/>
    </source>
</evidence>
<comment type="caution">
    <text evidence="1">The sequence shown here is derived from an EMBL/GenBank/DDBJ whole genome shotgun (WGS) entry which is preliminary data.</text>
</comment>
<accession>A0A2A5WJA1</accession>
<dbReference type="EMBL" id="NTKD01000065">
    <property type="protein sequence ID" value="PDH36590.1"/>
    <property type="molecule type" value="Genomic_DNA"/>
</dbReference>
<protein>
    <submittedName>
        <fullName evidence="1">Uncharacterized protein</fullName>
    </submittedName>
</protein>
<organism evidence="1 2">
    <name type="scientific">OM182 bacterium MED-G24</name>
    <dbReference type="NCBI Taxonomy" id="1986255"/>
    <lineage>
        <taxon>Bacteria</taxon>
        <taxon>Pseudomonadati</taxon>
        <taxon>Pseudomonadota</taxon>
        <taxon>Gammaproteobacteria</taxon>
        <taxon>OMG group</taxon>
        <taxon>OM182 clade</taxon>
    </lineage>
</organism>
<sequence>MCPGALNRDEAVTIAGDSGDTDYPVDTVHRVELAATSQALSTSESTVDEDGITCTFGAANCTDTTDVRITYTRAWMDDQGGVAGHPINTPGMPTAPFRERGFPCQSISRDASADAPAYFSGLDQLYRGRSTNLAFTQGEETFIDANGDGRYSFGETFVDLAEAFVDHNEDGVFGNSSGTAADGVNAVRDNTFNECYGPDSPVTNPGQTLDRCYQEGGDEEVPLDFNVDGFLDAGNGIYNGTLCPLEVSERTDTCDNDADPCDEATEQYCTRDLVNIRRSLPIIFAGTGAAISFRDSSTREYIDVLGISGGGPGFGLFSGGAPFQNNGVAAGGTYSIGHADTEVAPGIGEMISLTTGNSGVTVDIADLFNGVLPNGTVITVASGTDGCVIQNTPGTTINNTSGHGFTQIFISLTRPTSPCTDHCDSDTAQWVAEFFGIYLRLLIGLFNQKKPASAGFFRLGPFCFQGLSRSSLATSFRIR</sequence>
<dbReference type="AlphaFoldDB" id="A0A2A5WJA1"/>
<proteinExistence type="predicted"/>
<dbReference type="Proteomes" id="UP000219327">
    <property type="component" value="Unassembled WGS sequence"/>
</dbReference>